<organism evidence="1 2">
    <name type="scientific">Faecalibacillus faecis</name>
    <dbReference type="NCBI Taxonomy" id="1982628"/>
    <lineage>
        <taxon>Bacteria</taxon>
        <taxon>Bacillati</taxon>
        <taxon>Bacillota</taxon>
        <taxon>Erysipelotrichia</taxon>
        <taxon>Erysipelotrichales</taxon>
        <taxon>Coprobacillaceae</taxon>
        <taxon>Faecalibacillus</taxon>
    </lineage>
</organism>
<reference evidence="2" key="1">
    <citation type="submission" date="2018-03" db="EMBL/GenBank/DDBJ databases">
        <title>Lachnoclostridium SNUG30370 gen.nov., sp.nov., isolated from human faeces.</title>
        <authorList>
            <person name="Seo B."/>
            <person name="Jeon K."/>
            <person name="Ko G."/>
        </authorList>
    </citation>
    <scope>NUCLEOTIDE SEQUENCE [LARGE SCALE GENOMIC DNA]</scope>
    <source>
        <strain evidence="2">SNUG30370</strain>
    </source>
</reference>
<dbReference type="Proteomes" id="UP000241201">
    <property type="component" value="Unassembled WGS sequence"/>
</dbReference>
<dbReference type="InterPro" id="IPR006597">
    <property type="entry name" value="Sel1-like"/>
</dbReference>
<dbReference type="Pfam" id="PF18555">
    <property type="entry name" value="MobL"/>
    <property type="match status" value="1"/>
</dbReference>
<dbReference type="AlphaFoldDB" id="A0A2T3FSK7"/>
<gene>
    <name evidence="1" type="ORF">C7U55_10560</name>
</gene>
<dbReference type="InterPro" id="IPR011990">
    <property type="entry name" value="TPR-like_helical_dom_sf"/>
</dbReference>
<dbReference type="SMART" id="SM00671">
    <property type="entry name" value="SEL1"/>
    <property type="match status" value="3"/>
</dbReference>
<dbReference type="Pfam" id="PF08238">
    <property type="entry name" value="Sel1"/>
    <property type="match status" value="3"/>
</dbReference>
<dbReference type="InterPro" id="IPR050767">
    <property type="entry name" value="Sel1_AlgK"/>
</dbReference>
<dbReference type="RefSeq" id="WP_106988540.1">
    <property type="nucleotide sequence ID" value="NZ_PYLP01000016.1"/>
</dbReference>
<protein>
    <recommendedName>
        <fullName evidence="3">Sel1 repeat family protein</fullName>
    </recommendedName>
</protein>
<proteinExistence type="predicted"/>
<dbReference type="GeneID" id="77471529"/>
<dbReference type="Gene3D" id="1.25.40.10">
    <property type="entry name" value="Tetratricopeptide repeat domain"/>
    <property type="match status" value="1"/>
</dbReference>
<dbReference type="PANTHER" id="PTHR11102:SF160">
    <property type="entry name" value="ERAD-ASSOCIATED E3 UBIQUITIN-PROTEIN LIGASE COMPONENT HRD3"/>
    <property type="match status" value="1"/>
</dbReference>
<dbReference type="EMBL" id="PYLP01000016">
    <property type="protein sequence ID" value="PST38265.1"/>
    <property type="molecule type" value="Genomic_DNA"/>
</dbReference>
<dbReference type="InterPro" id="IPR048102">
    <property type="entry name" value="MobP3"/>
</dbReference>
<keyword evidence="2" id="KW-1185">Reference proteome</keyword>
<evidence type="ECO:0008006" key="3">
    <source>
        <dbReference type="Google" id="ProtNLM"/>
    </source>
</evidence>
<accession>A0A2T3FSK7</accession>
<dbReference type="PANTHER" id="PTHR11102">
    <property type="entry name" value="SEL-1-LIKE PROTEIN"/>
    <property type="match status" value="1"/>
</dbReference>
<evidence type="ECO:0000313" key="2">
    <source>
        <dbReference type="Proteomes" id="UP000241201"/>
    </source>
</evidence>
<dbReference type="InterPro" id="IPR041073">
    <property type="entry name" value="MobL"/>
</dbReference>
<dbReference type="NCBIfam" id="NF041499">
    <property type="entry name" value="MobP3"/>
    <property type="match status" value="1"/>
</dbReference>
<dbReference type="SUPFAM" id="SSF81901">
    <property type="entry name" value="HCP-like"/>
    <property type="match status" value="1"/>
</dbReference>
<sequence length="647" mass="76239">MVRIIVKSGYMKGKSHKEYYVNYIATREGVEKFKSDYGNMKATKKQQKLIQQLIKDYPTATGMFEYNDFKENPTRENASEFISSVIDTNLDDITTKENYIDYISHRPRVEKLGEHGLFSDAGLQFELSDVVKEIGEHEGNVWTHIISIKREDATRLGFDSVQSWMSLCQEKRNDLAKAMKIDPNNLKWFAAFHNEGHHPHIHMVAYSKNPKEGYLTKKGIESIRKQYAGSIFKNDLLHIYENQTANRDEIKKYSKEKVVEILNGMDHEHFDSSQIFNDLLKLKMSLKDYHGRMMYAYIPKESKQIINDILRELEKDKNIAQLYEQWYLYKQQVNETYNDTVLERLPLLEQKEFKSIKNMILNMVMQDFEDIHNFGNSELDDVTNESGMEFNEEKSLLEGYKIRRDYRKIGDINLAIKNNEFEMIPESIEWLEKCELPLAKYILGKIYHDGFYVDRDLDKAIECYKQSGDNKFAYNRLANIYRELGDNDLYVHYLYQSANENFSVAQFKIGKILVEGEVTEKNVEQGIYYLNKACEYRNEYAQYYLGKMYLLGKDVEKDKERAIKLLTLAAENGNEYAQYFLDHIDDIKEVPLSMMTTRMFRHIGRIIENELPIRNTILTGVEHKLKQKLIRKRSATGHREDDHSLRF</sequence>
<comment type="caution">
    <text evidence="1">The sequence shown here is derived from an EMBL/GenBank/DDBJ whole genome shotgun (WGS) entry which is preliminary data.</text>
</comment>
<evidence type="ECO:0000313" key="1">
    <source>
        <dbReference type="EMBL" id="PST38265.1"/>
    </source>
</evidence>
<name>A0A2T3FSK7_9FIRM</name>